<feature type="domain" description="NFACT RNA-binding" evidence="7">
    <location>
        <begin position="458"/>
        <end position="547"/>
    </location>
</feature>
<dbReference type="EMBL" id="AZEB01000001">
    <property type="protein sequence ID" value="KRL23419.1"/>
    <property type="molecule type" value="Genomic_DNA"/>
</dbReference>
<dbReference type="AlphaFoldDB" id="A0A0R1P3U1"/>
<evidence type="ECO:0000256" key="6">
    <source>
        <dbReference type="SAM" id="MobiDB-lite"/>
    </source>
</evidence>
<dbReference type="PANTHER" id="PTHR15239:SF6">
    <property type="entry name" value="RIBOSOME QUALITY CONTROL COMPLEX SUBUNIT NEMF"/>
    <property type="match status" value="1"/>
</dbReference>
<dbReference type="GO" id="GO:0019843">
    <property type="term" value="F:rRNA binding"/>
    <property type="evidence" value="ECO:0007669"/>
    <property type="project" value="UniProtKB-UniRule"/>
</dbReference>
<dbReference type="PATRIC" id="fig|1423766.4.peg.143"/>
<keyword evidence="4 5" id="KW-0648">Protein biosynthesis</keyword>
<dbReference type="InterPro" id="IPR043682">
    <property type="entry name" value="RqcH_bacterial"/>
</dbReference>
<name>A0A0R1P3U1_9LACO</name>
<evidence type="ECO:0000256" key="2">
    <source>
        <dbReference type="ARBA" id="ARBA00022730"/>
    </source>
</evidence>
<dbReference type="GO" id="GO:1990112">
    <property type="term" value="C:RQC complex"/>
    <property type="evidence" value="ECO:0007669"/>
    <property type="project" value="TreeGrafter"/>
</dbReference>
<reference evidence="8 9" key="1">
    <citation type="journal article" date="2015" name="Genome Announc.">
        <title>Expanding the biotechnology potential of lactobacilli through comparative genomics of 213 strains and associated genera.</title>
        <authorList>
            <person name="Sun Z."/>
            <person name="Harris H.M."/>
            <person name="McCann A."/>
            <person name="Guo C."/>
            <person name="Argimon S."/>
            <person name="Zhang W."/>
            <person name="Yang X."/>
            <person name="Jeffery I.B."/>
            <person name="Cooney J.C."/>
            <person name="Kagawa T.F."/>
            <person name="Liu W."/>
            <person name="Song Y."/>
            <person name="Salvetti E."/>
            <person name="Wrobel A."/>
            <person name="Rasinkangas P."/>
            <person name="Parkhill J."/>
            <person name="Rea M.C."/>
            <person name="O'Sullivan O."/>
            <person name="Ritari J."/>
            <person name="Douillard F.P."/>
            <person name="Paul Ross R."/>
            <person name="Yang R."/>
            <person name="Briner A.E."/>
            <person name="Felis G.E."/>
            <person name="de Vos W.M."/>
            <person name="Barrangou R."/>
            <person name="Klaenhammer T.R."/>
            <person name="Caufield P.W."/>
            <person name="Cui Y."/>
            <person name="Zhang H."/>
            <person name="O'Toole P.W."/>
        </authorList>
    </citation>
    <scope>NUCLEOTIDE SEQUENCE [LARGE SCALE GENOMIC DNA]</scope>
    <source>
        <strain evidence="8 9">DSM 19906</strain>
    </source>
</reference>
<evidence type="ECO:0000259" key="7">
    <source>
        <dbReference type="Pfam" id="PF05670"/>
    </source>
</evidence>
<gene>
    <name evidence="5" type="primary">rqcH</name>
    <name evidence="8" type="ORF">FC98_GL000145</name>
</gene>
<evidence type="ECO:0000313" key="8">
    <source>
        <dbReference type="EMBL" id="KRL23419.1"/>
    </source>
</evidence>
<feature type="region of interest" description="Disordered" evidence="6">
    <location>
        <begin position="437"/>
        <end position="457"/>
    </location>
</feature>
<comment type="caution">
    <text evidence="8">The sequence shown here is derived from an EMBL/GenBank/DDBJ whole genome shotgun (WGS) entry which is preliminary data.</text>
</comment>
<dbReference type="Gene3D" id="3.40.970.40">
    <property type="entry name" value="fibrinogen binding protein from staphylococcus aureus domain like"/>
    <property type="match status" value="1"/>
</dbReference>
<dbReference type="PANTHER" id="PTHR15239">
    <property type="entry name" value="NUCLEAR EXPORT MEDIATOR FACTOR NEMF"/>
    <property type="match status" value="1"/>
</dbReference>
<dbReference type="HAMAP" id="MF_00844_B">
    <property type="entry name" value="RqcH_B"/>
    <property type="match status" value="1"/>
</dbReference>
<comment type="function">
    <text evidence="5">Key component of the ribosome quality control system (RQC), a ribosome-associated complex that mediates the extraction of incompletely synthesized nascent chains from stalled ribosomes and their subsequent degradation. RqcH recruits Ala-charged tRNA, and with RqcP directs the elongation of stalled nascent chains on 50S ribosomal subunits, leading to non-templated C-terminal alanine extensions (Ala tail). The Ala tail promotes nascent chain degradation. May add between 1 and at least 8 Ala residues. Binds to stalled 50S ribosomal subunits.</text>
</comment>
<dbReference type="Gene3D" id="2.30.310.10">
    <property type="entry name" value="ibrinogen binding protein from staphylococcus aureus domain"/>
    <property type="match status" value="1"/>
</dbReference>
<evidence type="ECO:0000256" key="1">
    <source>
        <dbReference type="ARBA" id="ARBA00022555"/>
    </source>
</evidence>
<comment type="similarity">
    <text evidence="5">Belongs to the NEMF family.</text>
</comment>
<comment type="subunit">
    <text evidence="5">Associates with stalled 50S ribosomal subunits. Binds to RqcP.</text>
</comment>
<dbReference type="Pfam" id="PF05833">
    <property type="entry name" value="NFACT_N"/>
    <property type="match status" value="1"/>
</dbReference>
<evidence type="ECO:0000256" key="5">
    <source>
        <dbReference type="HAMAP-Rule" id="MF_00844"/>
    </source>
</evidence>
<keyword evidence="9" id="KW-1185">Reference proteome</keyword>
<dbReference type="GO" id="GO:0000049">
    <property type="term" value="F:tRNA binding"/>
    <property type="evidence" value="ECO:0007669"/>
    <property type="project" value="UniProtKB-UniRule"/>
</dbReference>
<accession>A0A0R1P3U1</accession>
<dbReference type="InterPro" id="IPR051608">
    <property type="entry name" value="RQC_Subunit_NEMF"/>
</dbReference>
<keyword evidence="1 5" id="KW-0820">tRNA-binding</keyword>
<evidence type="ECO:0000313" key="9">
    <source>
        <dbReference type="Proteomes" id="UP000051439"/>
    </source>
</evidence>
<dbReference type="GO" id="GO:0072344">
    <property type="term" value="P:rescue of stalled ribosome"/>
    <property type="evidence" value="ECO:0007669"/>
    <property type="project" value="UniProtKB-UniRule"/>
</dbReference>
<feature type="compositionally biased region" description="Basic residues" evidence="6">
    <location>
        <begin position="442"/>
        <end position="453"/>
    </location>
</feature>
<keyword evidence="3 5" id="KW-0694">RNA-binding</keyword>
<dbReference type="FunFam" id="2.30.310.10:FF:000004">
    <property type="entry name" value="Fibronectin-binding protein A"/>
    <property type="match status" value="1"/>
</dbReference>
<keyword evidence="2 5" id="KW-0699">rRNA-binding</keyword>
<proteinExistence type="inferred from homology"/>
<dbReference type="GO" id="GO:0043023">
    <property type="term" value="F:ribosomal large subunit binding"/>
    <property type="evidence" value="ECO:0007669"/>
    <property type="project" value="UniProtKB-UniRule"/>
</dbReference>
<protein>
    <recommendedName>
        <fullName evidence="5">Rqc2 homolog RqcH</fullName>
        <shortName evidence="5">RqcH</shortName>
    </recommendedName>
</protein>
<dbReference type="Pfam" id="PF05670">
    <property type="entry name" value="NFACT-R_1"/>
    <property type="match status" value="1"/>
</dbReference>
<evidence type="ECO:0000256" key="3">
    <source>
        <dbReference type="ARBA" id="ARBA00022884"/>
    </source>
</evidence>
<keyword evidence="5" id="KW-0175">Coiled coil</keyword>
<dbReference type="InterPro" id="IPR008532">
    <property type="entry name" value="NFACT_RNA-bd"/>
</dbReference>
<dbReference type="Proteomes" id="UP000051439">
    <property type="component" value="Unassembled WGS sequence"/>
</dbReference>
<feature type="coiled-coil region" evidence="5">
    <location>
        <begin position="300"/>
        <end position="327"/>
    </location>
</feature>
<evidence type="ECO:0000256" key="4">
    <source>
        <dbReference type="ARBA" id="ARBA00022917"/>
    </source>
</evidence>
<organism evidence="8 9">
    <name type="scientific">Lentilactobacillus kisonensis DSM 19906 = JCM 15041</name>
    <dbReference type="NCBI Taxonomy" id="1423766"/>
    <lineage>
        <taxon>Bacteria</taxon>
        <taxon>Bacillati</taxon>
        <taxon>Bacillota</taxon>
        <taxon>Bacilli</taxon>
        <taxon>Lactobacillales</taxon>
        <taxon>Lactobacillaceae</taxon>
        <taxon>Lentilactobacillus</taxon>
    </lineage>
</organism>
<sequence length="575" mass="65917">MKVSDKMSFDGSFTHSMRNELASILKTGRVSKINQPYPNELILTIRAKSKNQQLLLSANPTYARVQLTKIPYVNPSVPSNFTMIMRKHLSGAILTNIEQLDNDRVLRFLFTSRNELGDQTELCLVVEIMARHSNIILVDQKTNKIIDAIKHVGSDVNRYRILLPGATYINPPKQDVQNPFKKASFDDINKLIIDFPNVQVLAANVRKNIQGLGKDTSLALASYLHDDNKTETNFKKFFDQFDHPTPTLSNIANNKINFTAFPYPGTIKNKVYSTLSELLDSYYAERAQHDRVREQGAVLIQVVKKQLKKNRTKLKRLNRDLAETENADEFKIKGEILTTYLHKITRGMNSIELPNYYDNNSSLAIKLSNQLSPSENAQRYFKKYQKLKNAVKYLAEQIELTKQEIDYFENIQSQIELAKPEDLVDIRFELEQGHYLKDHEQRNKKKKAKRRKINKPEAFTSSDGTEILVGKNNLQNERLTMHTADKRETWLHTKNIPGSHVIIRSFAPSEQTLTEAATLAAYFSKARDSSKVPVDYTKVKHIRKPNGAKPGFVIYDSQQTLFITPTEEAVEKLKN</sequence>